<protein>
    <submittedName>
        <fullName evidence="3">Uncharacterized protein</fullName>
    </submittedName>
</protein>
<evidence type="ECO:0000256" key="2">
    <source>
        <dbReference type="SAM" id="MobiDB-lite"/>
    </source>
</evidence>
<organism evidence="3 4">
    <name type="scientific">Kipferlia bialata</name>
    <dbReference type="NCBI Taxonomy" id="797122"/>
    <lineage>
        <taxon>Eukaryota</taxon>
        <taxon>Metamonada</taxon>
        <taxon>Carpediemonas-like organisms</taxon>
        <taxon>Kipferlia</taxon>
    </lineage>
</organism>
<keyword evidence="4" id="KW-1185">Reference proteome</keyword>
<evidence type="ECO:0000313" key="3">
    <source>
        <dbReference type="EMBL" id="GIQ86278.1"/>
    </source>
</evidence>
<name>A0A9K3GKK4_9EUKA</name>
<keyword evidence="1" id="KW-0175">Coiled coil</keyword>
<dbReference type="Proteomes" id="UP000265618">
    <property type="component" value="Unassembled WGS sequence"/>
</dbReference>
<feature type="region of interest" description="Disordered" evidence="2">
    <location>
        <begin position="351"/>
        <end position="371"/>
    </location>
</feature>
<reference evidence="3 4" key="1">
    <citation type="journal article" date="2018" name="PLoS ONE">
        <title>The draft genome of Kipferlia bialata reveals reductive genome evolution in fornicate parasites.</title>
        <authorList>
            <person name="Tanifuji G."/>
            <person name="Takabayashi S."/>
            <person name="Kume K."/>
            <person name="Takagi M."/>
            <person name="Nakayama T."/>
            <person name="Kamikawa R."/>
            <person name="Inagaki Y."/>
            <person name="Hashimoto T."/>
        </authorList>
    </citation>
    <scope>NUCLEOTIDE SEQUENCE [LARGE SCALE GENOMIC DNA]</scope>
    <source>
        <strain evidence="3">NY0173</strain>
    </source>
</reference>
<sequence>MENAALIQKIGDIQRFLSEYPSHPETGVSVLCSMMALDEHYTHLFDGSPLLPQTSDLIANVYKGDKNPSLIAGTVVKLRTLLSGEVSAVADRATVPQPEGGLTDEDRVKLFAAAMVSADWEGGKASSTPISDAAYLLAMLSADMETPSPGMDSAAPVYSLTLLQAAMSSIMALDIPRMERSVKAAAEQMAKEQAEREREEIAAATLVVEAREREKERERERERLEMERELAEFDAHTEADGEDVVDSITALKNQLEELGDGDGSMGADGSPADDALEGRLAAMFGSNSPSSGDLDLSPPPSTTHLGAREGEGEGDGASDADDILGRLGALGSLSAPGEDSLMGRLDALSGSMVGGGAMGTRTEGEGGGEFSDMDADELAALEAELDAFDE</sequence>
<dbReference type="EMBL" id="BDIP01002426">
    <property type="protein sequence ID" value="GIQ86278.1"/>
    <property type="molecule type" value="Genomic_DNA"/>
</dbReference>
<accession>A0A9K3GKK4</accession>
<feature type="coiled-coil region" evidence="1">
    <location>
        <begin position="175"/>
        <end position="232"/>
    </location>
</feature>
<gene>
    <name evidence="3" type="ORF">KIPB_008104</name>
</gene>
<feature type="compositionally biased region" description="Low complexity" evidence="2">
    <location>
        <begin position="285"/>
        <end position="296"/>
    </location>
</feature>
<evidence type="ECO:0000256" key="1">
    <source>
        <dbReference type="SAM" id="Coils"/>
    </source>
</evidence>
<feature type="region of interest" description="Disordered" evidence="2">
    <location>
        <begin position="283"/>
        <end position="320"/>
    </location>
</feature>
<proteinExistence type="predicted"/>
<comment type="caution">
    <text evidence="3">The sequence shown here is derived from an EMBL/GenBank/DDBJ whole genome shotgun (WGS) entry which is preliminary data.</text>
</comment>
<evidence type="ECO:0000313" key="4">
    <source>
        <dbReference type="Proteomes" id="UP000265618"/>
    </source>
</evidence>
<dbReference type="AlphaFoldDB" id="A0A9K3GKK4"/>